<keyword evidence="1" id="KW-0175">Coiled coil</keyword>
<dbReference type="STRING" id="3218.A0A2K1JEC1"/>
<dbReference type="PANTHER" id="PTHR36402">
    <property type="entry name" value="EXPRESSED PROTEIN"/>
    <property type="match status" value="1"/>
</dbReference>
<dbReference type="PANTHER" id="PTHR36402:SF1">
    <property type="entry name" value="EXPRESSED PROTEIN"/>
    <property type="match status" value="1"/>
</dbReference>
<evidence type="ECO:0000313" key="4">
    <source>
        <dbReference type="EnsemblPlants" id="Pp3c15_23810V3.1"/>
    </source>
</evidence>
<evidence type="ECO:0000313" key="3">
    <source>
        <dbReference type="EMBL" id="PNR39885.1"/>
    </source>
</evidence>
<dbReference type="Proteomes" id="UP000006727">
    <property type="component" value="Chromosome 15"/>
</dbReference>
<gene>
    <name evidence="4" type="primary">LOC112292022</name>
    <name evidence="3" type="ORF">PHYPA_020165</name>
</gene>
<evidence type="ECO:0000313" key="5">
    <source>
        <dbReference type="Proteomes" id="UP000006727"/>
    </source>
</evidence>
<protein>
    <submittedName>
        <fullName evidence="3 4">Uncharacterized protein</fullName>
    </submittedName>
</protein>
<organism evidence="3">
    <name type="scientific">Physcomitrium patens</name>
    <name type="common">Spreading-leaved earth moss</name>
    <name type="synonym">Physcomitrella patens</name>
    <dbReference type="NCBI Taxonomy" id="3218"/>
    <lineage>
        <taxon>Eukaryota</taxon>
        <taxon>Viridiplantae</taxon>
        <taxon>Streptophyta</taxon>
        <taxon>Embryophyta</taxon>
        <taxon>Bryophyta</taxon>
        <taxon>Bryophytina</taxon>
        <taxon>Bryopsida</taxon>
        <taxon>Funariidae</taxon>
        <taxon>Funariales</taxon>
        <taxon>Funariaceae</taxon>
        <taxon>Physcomitrium</taxon>
    </lineage>
</organism>
<dbReference type="OMA" id="TRERIMV"/>
<reference evidence="3 5" key="2">
    <citation type="journal article" date="2018" name="Plant J.">
        <title>The Physcomitrella patens chromosome-scale assembly reveals moss genome structure and evolution.</title>
        <authorList>
            <person name="Lang D."/>
            <person name="Ullrich K.K."/>
            <person name="Murat F."/>
            <person name="Fuchs J."/>
            <person name="Jenkins J."/>
            <person name="Haas F.B."/>
            <person name="Piednoel M."/>
            <person name="Gundlach H."/>
            <person name="Van Bel M."/>
            <person name="Meyberg R."/>
            <person name="Vives C."/>
            <person name="Morata J."/>
            <person name="Symeonidi A."/>
            <person name="Hiss M."/>
            <person name="Muchero W."/>
            <person name="Kamisugi Y."/>
            <person name="Saleh O."/>
            <person name="Blanc G."/>
            <person name="Decker E.L."/>
            <person name="van Gessel N."/>
            <person name="Grimwood J."/>
            <person name="Hayes R.D."/>
            <person name="Graham S.W."/>
            <person name="Gunter L.E."/>
            <person name="McDaniel S.F."/>
            <person name="Hoernstein S.N.W."/>
            <person name="Larsson A."/>
            <person name="Li F.W."/>
            <person name="Perroud P.F."/>
            <person name="Phillips J."/>
            <person name="Ranjan P."/>
            <person name="Rokshar D.S."/>
            <person name="Rothfels C.J."/>
            <person name="Schneider L."/>
            <person name="Shu S."/>
            <person name="Stevenson D.W."/>
            <person name="Thummler F."/>
            <person name="Tillich M."/>
            <person name="Villarreal Aguilar J.C."/>
            <person name="Widiez T."/>
            <person name="Wong G.K."/>
            <person name="Wymore A."/>
            <person name="Zhang Y."/>
            <person name="Zimmer A.D."/>
            <person name="Quatrano R.S."/>
            <person name="Mayer K.F.X."/>
            <person name="Goodstein D."/>
            <person name="Casacuberta J.M."/>
            <person name="Vandepoele K."/>
            <person name="Reski R."/>
            <person name="Cuming A.C."/>
            <person name="Tuskan G.A."/>
            <person name="Maumus F."/>
            <person name="Salse J."/>
            <person name="Schmutz J."/>
            <person name="Rensing S.A."/>
        </authorList>
    </citation>
    <scope>NUCLEOTIDE SEQUENCE [LARGE SCALE GENOMIC DNA]</scope>
    <source>
        <strain evidence="4 5">cv. Gransden 2004</strain>
    </source>
</reference>
<dbReference type="Gramene" id="Pp3c15_23810V3.1">
    <property type="protein sequence ID" value="Pp3c15_23810V3.1"/>
    <property type="gene ID" value="Pp3c15_23810"/>
</dbReference>
<reference evidence="4" key="3">
    <citation type="submission" date="2020-12" db="UniProtKB">
        <authorList>
            <consortium name="EnsemblPlants"/>
        </authorList>
    </citation>
    <scope>IDENTIFICATION</scope>
</reference>
<accession>A0A2K1JEC1</accession>
<dbReference type="GeneID" id="112292022"/>
<dbReference type="RefSeq" id="XP_024395870.1">
    <property type="nucleotide sequence ID" value="XM_024540102.2"/>
</dbReference>
<dbReference type="PaxDb" id="3218-PP1S66_163V6.1"/>
<dbReference type="EMBL" id="ABEU02000015">
    <property type="protein sequence ID" value="PNR39885.1"/>
    <property type="molecule type" value="Genomic_DNA"/>
</dbReference>
<feature type="region of interest" description="Disordered" evidence="2">
    <location>
        <begin position="37"/>
        <end position="56"/>
    </location>
</feature>
<dbReference type="EnsemblPlants" id="Pp3c15_23810V3.1">
    <property type="protein sequence ID" value="Pp3c15_23810V3.1"/>
    <property type="gene ID" value="Pp3c15_23810"/>
</dbReference>
<dbReference type="Gramene" id="Pp3c15_23812V3.1">
    <property type="protein sequence ID" value="Pp3c15_23812V3.1"/>
    <property type="gene ID" value="Pp3c15_23812"/>
</dbReference>
<evidence type="ECO:0000256" key="2">
    <source>
        <dbReference type="SAM" id="MobiDB-lite"/>
    </source>
</evidence>
<feature type="coiled-coil region" evidence="1">
    <location>
        <begin position="116"/>
        <end position="147"/>
    </location>
</feature>
<dbReference type="OrthoDB" id="1938107at2759"/>
<name>A0A2K1JEC1_PHYPA</name>
<evidence type="ECO:0000256" key="1">
    <source>
        <dbReference type="SAM" id="Coils"/>
    </source>
</evidence>
<sequence>MAVSRVQCLRRVLLESRLGIATSGTRLFSTGLEDASSGVGSAESVRPPVVEGSNGGKKVVGQELAMMRREYEKQMSDLRKKFTADEERRKKEKRQMELITRERIMVEKEKRLALKKEKSQIRAVEVAEEMKALRARLEEERKSRAARRQFREKRLLRLISKEKEAVRQQSSMWIEEKDLERRILDALVDPFYLSGSYALPDRDEPMSIGDDSDEDDE</sequence>
<dbReference type="EnsemblPlants" id="Pp3c15_23812V3.1">
    <property type="protein sequence ID" value="Pp3c15_23812V3.1"/>
    <property type="gene ID" value="Pp3c15_23812"/>
</dbReference>
<keyword evidence="5" id="KW-1185">Reference proteome</keyword>
<proteinExistence type="predicted"/>
<dbReference type="AlphaFoldDB" id="A0A2K1JEC1"/>
<reference evidence="3 5" key="1">
    <citation type="journal article" date="2008" name="Science">
        <title>The Physcomitrella genome reveals evolutionary insights into the conquest of land by plants.</title>
        <authorList>
            <person name="Rensing S."/>
            <person name="Lang D."/>
            <person name="Zimmer A."/>
            <person name="Terry A."/>
            <person name="Salamov A."/>
            <person name="Shapiro H."/>
            <person name="Nishiyama T."/>
            <person name="Perroud P.-F."/>
            <person name="Lindquist E."/>
            <person name="Kamisugi Y."/>
            <person name="Tanahashi T."/>
            <person name="Sakakibara K."/>
            <person name="Fujita T."/>
            <person name="Oishi K."/>
            <person name="Shin-I T."/>
            <person name="Kuroki Y."/>
            <person name="Toyoda A."/>
            <person name="Suzuki Y."/>
            <person name="Hashimoto A."/>
            <person name="Yamaguchi K."/>
            <person name="Sugano A."/>
            <person name="Kohara Y."/>
            <person name="Fujiyama A."/>
            <person name="Anterola A."/>
            <person name="Aoki S."/>
            <person name="Ashton N."/>
            <person name="Barbazuk W.B."/>
            <person name="Barker E."/>
            <person name="Bennetzen J."/>
            <person name="Bezanilla M."/>
            <person name="Blankenship R."/>
            <person name="Cho S.H."/>
            <person name="Dutcher S."/>
            <person name="Estelle M."/>
            <person name="Fawcett J.A."/>
            <person name="Gundlach H."/>
            <person name="Hanada K."/>
            <person name="Heyl A."/>
            <person name="Hicks K.A."/>
            <person name="Hugh J."/>
            <person name="Lohr M."/>
            <person name="Mayer K."/>
            <person name="Melkozernov A."/>
            <person name="Murata T."/>
            <person name="Nelson D."/>
            <person name="Pils B."/>
            <person name="Prigge M."/>
            <person name="Reiss B."/>
            <person name="Renner T."/>
            <person name="Rombauts S."/>
            <person name="Rushton P."/>
            <person name="Sanderfoot A."/>
            <person name="Schween G."/>
            <person name="Shiu S.-H."/>
            <person name="Stueber K."/>
            <person name="Theodoulou F.L."/>
            <person name="Tu H."/>
            <person name="Van de Peer Y."/>
            <person name="Verrier P.J."/>
            <person name="Waters E."/>
            <person name="Wood A."/>
            <person name="Yang L."/>
            <person name="Cove D."/>
            <person name="Cuming A."/>
            <person name="Hasebe M."/>
            <person name="Lucas S."/>
            <person name="Mishler D.B."/>
            <person name="Reski R."/>
            <person name="Grigoriev I."/>
            <person name="Quatrano R.S."/>
            <person name="Boore J.L."/>
        </authorList>
    </citation>
    <scope>NUCLEOTIDE SEQUENCE [LARGE SCALE GENOMIC DNA]</scope>
    <source>
        <strain evidence="4 5">cv. Gransden 2004</strain>
    </source>
</reference>
<feature type="region of interest" description="Disordered" evidence="2">
    <location>
        <begin position="195"/>
        <end position="217"/>
    </location>
</feature>